<dbReference type="Proteomes" id="UP001611415">
    <property type="component" value="Unassembled WGS sequence"/>
</dbReference>
<accession>A0ABW7WU72</accession>
<dbReference type="InterPro" id="IPR036705">
    <property type="entry name" value="Ribosyl_crysJ1_sf"/>
</dbReference>
<dbReference type="SUPFAM" id="SSF101478">
    <property type="entry name" value="ADP-ribosylglycohydrolase"/>
    <property type="match status" value="1"/>
</dbReference>
<dbReference type="EMBL" id="JBIRYO010000002">
    <property type="protein sequence ID" value="MFI2472399.1"/>
    <property type="molecule type" value="Genomic_DNA"/>
</dbReference>
<proteinExistence type="predicted"/>
<dbReference type="InterPro" id="IPR005502">
    <property type="entry name" value="Ribosyl_crysJ1"/>
</dbReference>
<dbReference type="PANTHER" id="PTHR16222">
    <property type="entry name" value="ADP-RIBOSYLGLYCOHYDROLASE"/>
    <property type="match status" value="1"/>
</dbReference>
<dbReference type="RefSeq" id="WP_357409576.1">
    <property type="nucleotide sequence ID" value="NZ_JBEYCD010000016.1"/>
</dbReference>
<dbReference type="InterPro" id="IPR050792">
    <property type="entry name" value="ADP-ribosylglycohydrolase"/>
</dbReference>
<gene>
    <name evidence="1" type="ORF">ACH49W_03390</name>
</gene>
<dbReference type="PANTHER" id="PTHR16222:SF12">
    <property type="entry name" value="ADP-RIBOSYLGLYCOHYDROLASE-RELATED"/>
    <property type="match status" value="1"/>
</dbReference>
<evidence type="ECO:0000313" key="2">
    <source>
        <dbReference type="Proteomes" id="UP001611415"/>
    </source>
</evidence>
<sequence>MIADRRSRAVASLRGLTVGDSFGGCFFVPDNLPALRARALPPDPWWWTDDTEMACSVVAVLHRDGRVDQDVLAASFAEHHDFDRGYGPSANRMLRLIRQEGGDWRELARESFGGKGSWGNGAAMRVAPLGAYFAEDLDRVVAESAASAEITHAHPEGVAGAIAVALGAALTTLRGADLLDAIAARTPAGAVRDGITAARGLLDADPDTAAMALGNGREVSAPDTVPFCLWIAARFDDFAEACWATASAGGDVDTTCAIVGGILGARETAIPHEWLRRCEELPDWSGVTLGGSALRQGR</sequence>
<reference evidence="1 2" key="1">
    <citation type="submission" date="2024-10" db="EMBL/GenBank/DDBJ databases">
        <title>The Natural Products Discovery Center: Release of the First 8490 Sequenced Strains for Exploring Actinobacteria Biosynthetic Diversity.</title>
        <authorList>
            <person name="Kalkreuter E."/>
            <person name="Kautsar S.A."/>
            <person name="Yang D."/>
            <person name="Bader C.D."/>
            <person name="Teijaro C.N."/>
            <person name="Fluegel L."/>
            <person name="Davis C.M."/>
            <person name="Simpson J.R."/>
            <person name="Lauterbach L."/>
            <person name="Steele A.D."/>
            <person name="Gui C."/>
            <person name="Meng S."/>
            <person name="Li G."/>
            <person name="Viehrig K."/>
            <person name="Ye F."/>
            <person name="Su P."/>
            <person name="Kiefer A.F."/>
            <person name="Nichols A."/>
            <person name="Cepeda A.J."/>
            <person name="Yan W."/>
            <person name="Fan B."/>
            <person name="Jiang Y."/>
            <person name="Adhikari A."/>
            <person name="Zheng C.-J."/>
            <person name="Schuster L."/>
            <person name="Cowan T.M."/>
            <person name="Smanski M.J."/>
            <person name="Chevrette M.G."/>
            <person name="De Carvalho L.P.S."/>
            <person name="Shen B."/>
        </authorList>
    </citation>
    <scope>NUCLEOTIDE SEQUENCE [LARGE SCALE GENOMIC DNA]</scope>
    <source>
        <strain evidence="1 2">NPDC019275</strain>
    </source>
</reference>
<evidence type="ECO:0000313" key="1">
    <source>
        <dbReference type="EMBL" id="MFI2472399.1"/>
    </source>
</evidence>
<organism evidence="1 2">
    <name type="scientific">Nocardia xishanensis</name>
    <dbReference type="NCBI Taxonomy" id="238964"/>
    <lineage>
        <taxon>Bacteria</taxon>
        <taxon>Bacillati</taxon>
        <taxon>Actinomycetota</taxon>
        <taxon>Actinomycetes</taxon>
        <taxon>Mycobacteriales</taxon>
        <taxon>Nocardiaceae</taxon>
        <taxon>Nocardia</taxon>
    </lineage>
</organism>
<protein>
    <submittedName>
        <fullName evidence="1">ADP-ribosylglycohydrolase family protein</fullName>
    </submittedName>
</protein>
<dbReference type="Gene3D" id="1.10.4080.10">
    <property type="entry name" value="ADP-ribosylation/Crystallin J1"/>
    <property type="match status" value="1"/>
</dbReference>
<comment type="caution">
    <text evidence="1">The sequence shown here is derived from an EMBL/GenBank/DDBJ whole genome shotgun (WGS) entry which is preliminary data.</text>
</comment>
<name>A0ABW7WU72_9NOCA</name>
<dbReference type="Pfam" id="PF03747">
    <property type="entry name" value="ADP_ribosyl_GH"/>
    <property type="match status" value="1"/>
</dbReference>
<keyword evidence="2" id="KW-1185">Reference proteome</keyword>